<evidence type="ECO:0000313" key="3">
    <source>
        <dbReference type="Proteomes" id="UP000256297"/>
    </source>
</evidence>
<name>A0A375CQI5_9BURK</name>
<dbReference type="Pfam" id="PF09346">
    <property type="entry name" value="SMI1_KNR4"/>
    <property type="match status" value="1"/>
</dbReference>
<sequence length="129" mass="14945">MSDRLTTLLTRTGYALPEDYTMFLRRHRCHELSDGHVSSNPDYWGVREIFEIGDGPRDSQVDVVYEQLKDVLPPFSLPIAQDWAGNLYLIDLTQGNAVVWWNHERDLTDHHVDRVADTFSLFLSLIREG</sequence>
<dbReference type="EMBL" id="OFSP01000078">
    <property type="protein sequence ID" value="SOY77666.1"/>
    <property type="molecule type" value="Genomic_DNA"/>
</dbReference>
<evidence type="ECO:0000313" key="2">
    <source>
        <dbReference type="EMBL" id="SOY77666.1"/>
    </source>
</evidence>
<dbReference type="Gene3D" id="3.40.1580.10">
    <property type="entry name" value="SMI1/KNR4-like"/>
    <property type="match status" value="1"/>
</dbReference>
<organism evidence="2 3">
    <name type="scientific">Cupriavidus taiwanensis</name>
    <dbReference type="NCBI Taxonomy" id="164546"/>
    <lineage>
        <taxon>Bacteria</taxon>
        <taxon>Pseudomonadati</taxon>
        <taxon>Pseudomonadota</taxon>
        <taxon>Betaproteobacteria</taxon>
        <taxon>Burkholderiales</taxon>
        <taxon>Burkholderiaceae</taxon>
        <taxon>Cupriavidus</taxon>
    </lineage>
</organism>
<reference evidence="3" key="1">
    <citation type="submission" date="2018-01" db="EMBL/GenBank/DDBJ databases">
        <authorList>
            <person name="Gaut B.S."/>
            <person name="Morton B.R."/>
            <person name="Clegg M.T."/>
            <person name="Duvall M.R."/>
        </authorList>
    </citation>
    <scope>NUCLEOTIDE SEQUENCE [LARGE SCALE GENOMIC DNA]</scope>
</reference>
<comment type="caution">
    <text evidence="2">The sequence shown here is derived from an EMBL/GenBank/DDBJ whole genome shotgun (WGS) entry which is preliminary data.</text>
</comment>
<accession>A0A375CQI5</accession>
<dbReference type="AlphaFoldDB" id="A0A375CQI5"/>
<evidence type="ECO:0000259" key="1">
    <source>
        <dbReference type="Pfam" id="PF09346"/>
    </source>
</evidence>
<gene>
    <name evidence="2" type="ORF">CBM2589_U10168</name>
</gene>
<dbReference type="InterPro" id="IPR018958">
    <property type="entry name" value="Knr4/Smi1-like_dom"/>
</dbReference>
<feature type="domain" description="Knr4/Smi1-like" evidence="1">
    <location>
        <begin position="11"/>
        <end position="124"/>
    </location>
</feature>
<dbReference type="SUPFAM" id="SSF160631">
    <property type="entry name" value="SMI1/KNR4-like"/>
    <property type="match status" value="1"/>
</dbReference>
<dbReference type="InterPro" id="IPR037883">
    <property type="entry name" value="Knr4/Smi1-like_sf"/>
</dbReference>
<proteinExistence type="predicted"/>
<dbReference type="RefSeq" id="WP_116342964.1">
    <property type="nucleotide sequence ID" value="NZ_OFSP01000078.1"/>
</dbReference>
<dbReference type="Proteomes" id="UP000256297">
    <property type="component" value="Unassembled WGS sequence"/>
</dbReference>
<protein>
    <submittedName>
        <fullName evidence="2">Glucan synthasis protein</fullName>
    </submittedName>
</protein>